<dbReference type="EMBL" id="GL888096">
    <property type="protein sequence ID" value="EGI67598.1"/>
    <property type="molecule type" value="Genomic_DNA"/>
</dbReference>
<dbReference type="Proteomes" id="UP000007755">
    <property type="component" value="Unassembled WGS sequence"/>
</dbReference>
<accession>F4WDW6</accession>
<dbReference type="AlphaFoldDB" id="F4WDW6"/>
<sequence>MRLAVTRFILHKQANRCWFDLEVDGGGPASDPEYVLNCNERYYSFNRGESYGFVPWFFNPANLRNTIQFSPFLRPFSGDTYTLEQACAVFAITRQSPEKSASPQSKTLYGILILCSNNNTLLSKKSLYGLQKTLQINGRVDVVENQQEDNSERKTHKIQRNISGLTCNRLAAYVTSVAKLHRLVLKSSSCFIKLSKYGLQLTIFHQATRRNITMISSNIFLLNCSDTPLLVIVFVKQGTLNRQRDVLRCDVSTPRRVGVASGVRQQHLRIVADTPRRYGVSKTATHFSNFYSVIRNSLRDLPDPVVVYPKPRGAGFVSRRRLDSSTATPAASIVAPPPSPADGRPSGRL</sequence>
<feature type="compositionally biased region" description="Low complexity" evidence="1">
    <location>
        <begin position="324"/>
        <end position="334"/>
    </location>
</feature>
<gene>
    <name evidence="2" type="ORF">G5I_03791</name>
</gene>
<proteinExistence type="predicted"/>
<evidence type="ECO:0000256" key="1">
    <source>
        <dbReference type="SAM" id="MobiDB-lite"/>
    </source>
</evidence>
<name>F4WDW6_ACREC</name>
<evidence type="ECO:0000313" key="3">
    <source>
        <dbReference type="Proteomes" id="UP000007755"/>
    </source>
</evidence>
<protein>
    <submittedName>
        <fullName evidence="2">Uncharacterized protein</fullName>
    </submittedName>
</protein>
<feature type="region of interest" description="Disordered" evidence="1">
    <location>
        <begin position="318"/>
        <end position="349"/>
    </location>
</feature>
<keyword evidence="3" id="KW-1185">Reference proteome</keyword>
<reference evidence="2" key="1">
    <citation type="submission" date="2011-02" db="EMBL/GenBank/DDBJ databases">
        <title>The genome of the leaf-cutting ant Acromyrmex echinatior suggests key adaptations to social evolution and fungus farming.</title>
        <authorList>
            <person name="Nygaard S."/>
            <person name="Zhang G."/>
        </authorList>
    </citation>
    <scope>NUCLEOTIDE SEQUENCE</scope>
</reference>
<evidence type="ECO:0000313" key="2">
    <source>
        <dbReference type="EMBL" id="EGI67598.1"/>
    </source>
</evidence>
<organism evidence="3">
    <name type="scientific">Acromyrmex echinatior</name>
    <name type="common">Panamanian leafcutter ant</name>
    <name type="synonym">Acromyrmex octospinosus echinatior</name>
    <dbReference type="NCBI Taxonomy" id="103372"/>
    <lineage>
        <taxon>Eukaryota</taxon>
        <taxon>Metazoa</taxon>
        <taxon>Ecdysozoa</taxon>
        <taxon>Arthropoda</taxon>
        <taxon>Hexapoda</taxon>
        <taxon>Insecta</taxon>
        <taxon>Pterygota</taxon>
        <taxon>Neoptera</taxon>
        <taxon>Endopterygota</taxon>
        <taxon>Hymenoptera</taxon>
        <taxon>Apocrita</taxon>
        <taxon>Aculeata</taxon>
        <taxon>Formicoidea</taxon>
        <taxon>Formicidae</taxon>
        <taxon>Myrmicinae</taxon>
        <taxon>Acromyrmex</taxon>
    </lineage>
</organism>
<dbReference type="InParanoid" id="F4WDW6"/>